<dbReference type="EMBL" id="JAAWVT010000006">
    <property type="protein sequence ID" value="NKG21676.1"/>
    <property type="molecule type" value="Genomic_DNA"/>
</dbReference>
<proteinExistence type="predicted"/>
<organism evidence="2 3">
    <name type="scientific">Paeniglutamicibacter terrestris</name>
    <dbReference type="NCBI Taxonomy" id="2723403"/>
    <lineage>
        <taxon>Bacteria</taxon>
        <taxon>Bacillati</taxon>
        <taxon>Actinomycetota</taxon>
        <taxon>Actinomycetes</taxon>
        <taxon>Micrococcales</taxon>
        <taxon>Micrococcaceae</taxon>
        <taxon>Paeniglutamicibacter</taxon>
    </lineage>
</organism>
<keyword evidence="1" id="KW-1133">Transmembrane helix</keyword>
<evidence type="ECO:0000313" key="2">
    <source>
        <dbReference type="EMBL" id="NKG21676.1"/>
    </source>
</evidence>
<keyword evidence="1" id="KW-0472">Membrane</keyword>
<reference evidence="2 3" key="1">
    <citation type="submission" date="2020-04" db="EMBL/GenBank/DDBJ databases">
        <title>Paeniglutamicibacter sp. ANT13_2, a novel actinomycete isolated from sediment in Antarctica.</title>
        <authorList>
            <person name="Sakdapetsiri C."/>
            <person name="Pinyakong O."/>
        </authorList>
    </citation>
    <scope>NUCLEOTIDE SEQUENCE [LARGE SCALE GENOMIC DNA]</scope>
    <source>
        <strain evidence="2 3">ANT13_2</strain>
    </source>
</reference>
<keyword evidence="1" id="KW-0812">Transmembrane</keyword>
<evidence type="ECO:0000256" key="1">
    <source>
        <dbReference type="SAM" id="Phobius"/>
    </source>
</evidence>
<feature type="transmembrane region" description="Helical" evidence="1">
    <location>
        <begin position="21"/>
        <end position="42"/>
    </location>
</feature>
<name>A0ABX1G7K4_9MICC</name>
<sequence length="70" mass="7621">MANLFHRNSQATVHHHGGGSIILGGVLAALLFATFAIFLMTSQGTWEPMIIGFTFSISAVLFGLVYHYTH</sequence>
<feature type="transmembrane region" description="Helical" evidence="1">
    <location>
        <begin position="48"/>
        <end position="68"/>
    </location>
</feature>
<evidence type="ECO:0000313" key="3">
    <source>
        <dbReference type="Proteomes" id="UP000746595"/>
    </source>
</evidence>
<keyword evidence="3" id="KW-1185">Reference proteome</keyword>
<accession>A0ABX1G7K4</accession>
<dbReference type="RefSeq" id="WP_168152512.1">
    <property type="nucleotide sequence ID" value="NZ_JAAWVT010000006.1"/>
</dbReference>
<gene>
    <name evidence="2" type="ORF">HED64_13295</name>
</gene>
<protein>
    <submittedName>
        <fullName evidence="2">Uncharacterized protein</fullName>
    </submittedName>
</protein>
<comment type="caution">
    <text evidence="2">The sequence shown here is derived from an EMBL/GenBank/DDBJ whole genome shotgun (WGS) entry which is preliminary data.</text>
</comment>
<dbReference type="Proteomes" id="UP000746595">
    <property type="component" value="Unassembled WGS sequence"/>
</dbReference>